<accession>A0A7D8YNU4</accession>
<evidence type="ECO:0000256" key="1">
    <source>
        <dbReference type="SAM" id="MobiDB-lite"/>
    </source>
</evidence>
<name>A0A7D8YNU4_9HELO</name>
<dbReference type="AlphaFoldDB" id="A0A7D8YNU4"/>
<dbReference type="PANTHER" id="PTHR40462:SF1">
    <property type="entry name" value="EXPRESSED PROTEIN"/>
    <property type="match status" value="1"/>
</dbReference>
<dbReference type="OrthoDB" id="3050608at2759"/>
<feature type="non-terminal residue" evidence="2">
    <location>
        <position position="84"/>
    </location>
</feature>
<gene>
    <name evidence="2" type="ORF">LCER1_G006088</name>
</gene>
<feature type="compositionally biased region" description="Polar residues" evidence="1">
    <location>
        <begin position="1"/>
        <end position="12"/>
    </location>
</feature>
<evidence type="ECO:0000313" key="2">
    <source>
        <dbReference type="EMBL" id="TVY52745.1"/>
    </source>
</evidence>
<dbReference type="PANTHER" id="PTHR40462">
    <property type="entry name" value="CHROMOSOME 1, WHOLE GENOME SHOTGUN SEQUENCE"/>
    <property type="match status" value="1"/>
</dbReference>
<reference evidence="2 3" key="1">
    <citation type="submission" date="2018-05" db="EMBL/GenBank/DDBJ databases">
        <title>Whole genome sequencing for identification of molecular markers to develop diagnostic detection tools for the regulated plant pathogen Lachnellula willkommii.</title>
        <authorList>
            <person name="Giroux E."/>
            <person name="Bilodeau G."/>
        </authorList>
    </citation>
    <scope>NUCLEOTIDE SEQUENCE [LARGE SCALE GENOMIC DNA]</scope>
    <source>
        <strain evidence="2 3">CBS 625.97</strain>
    </source>
</reference>
<comment type="caution">
    <text evidence="2">The sequence shown here is derived from an EMBL/GenBank/DDBJ whole genome shotgun (WGS) entry which is preliminary data.</text>
</comment>
<sequence>GGILSSISTKLNTAAGGGKESEKNEDALDKAIDLIQDKVLAQGPQDDESALEQAKDEQVSDFIRAQYEKGTGREFPVGDKKRFG</sequence>
<proteinExistence type="predicted"/>
<feature type="region of interest" description="Disordered" evidence="1">
    <location>
        <begin position="1"/>
        <end position="25"/>
    </location>
</feature>
<protein>
    <submittedName>
        <fullName evidence="2">Uncharacterized protein</fullName>
    </submittedName>
</protein>
<organism evidence="2 3">
    <name type="scientific">Lachnellula cervina</name>
    <dbReference type="NCBI Taxonomy" id="1316786"/>
    <lineage>
        <taxon>Eukaryota</taxon>
        <taxon>Fungi</taxon>
        <taxon>Dikarya</taxon>
        <taxon>Ascomycota</taxon>
        <taxon>Pezizomycotina</taxon>
        <taxon>Leotiomycetes</taxon>
        <taxon>Helotiales</taxon>
        <taxon>Lachnaceae</taxon>
        <taxon>Lachnellula</taxon>
    </lineage>
</organism>
<feature type="non-terminal residue" evidence="2">
    <location>
        <position position="1"/>
    </location>
</feature>
<evidence type="ECO:0000313" key="3">
    <source>
        <dbReference type="Proteomes" id="UP000481288"/>
    </source>
</evidence>
<dbReference type="Proteomes" id="UP000481288">
    <property type="component" value="Unassembled WGS sequence"/>
</dbReference>
<dbReference type="EMBL" id="QGMG01000556">
    <property type="protein sequence ID" value="TVY52745.1"/>
    <property type="molecule type" value="Genomic_DNA"/>
</dbReference>
<keyword evidence="3" id="KW-1185">Reference proteome</keyword>